<keyword evidence="1" id="KW-0812">Transmembrane</keyword>
<organism evidence="2 3">
    <name type="scientific">Massilia glaciei</name>
    <dbReference type="NCBI Taxonomy" id="1524097"/>
    <lineage>
        <taxon>Bacteria</taxon>
        <taxon>Pseudomonadati</taxon>
        <taxon>Pseudomonadota</taxon>
        <taxon>Betaproteobacteria</taxon>
        <taxon>Burkholderiales</taxon>
        <taxon>Oxalobacteraceae</taxon>
        <taxon>Telluria group</taxon>
        <taxon>Massilia</taxon>
    </lineage>
</organism>
<dbReference type="AlphaFoldDB" id="A0A2U2I7Q8"/>
<reference evidence="2 3" key="1">
    <citation type="submission" date="2018-04" db="EMBL/GenBank/DDBJ databases">
        <title>Massilia violaceinigra sp. nov., a novel purple-pigmented bacterium isolated from Tianshan glacier, Xinjiang, China.</title>
        <authorList>
            <person name="Wang H."/>
        </authorList>
    </citation>
    <scope>NUCLEOTIDE SEQUENCE [LARGE SCALE GENOMIC DNA]</scope>
    <source>
        <strain evidence="2 3">B448-2</strain>
    </source>
</reference>
<dbReference type="EMBL" id="PXWF02000002">
    <property type="protein sequence ID" value="PWF55764.1"/>
    <property type="molecule type" value="Genomic_DNA"/>
</dbReference>
<keyword evidence="1" id="KW-1133">Transmembrane helix</keyword>
<gene>
    <name evidence="2" type="ORF">C7C56_000195</name>
</gene>
<evidence type="ECO:0000313" key="2">
    <source>
        <dbReference type="EMBL" id="PWF55764.1"/>
    </source>
</evidence>
<sequence length="87" mass="9280">ALDQDMGLALALTSIAGVLSIGMVNLLVSFGLALWVALRARKIHFTQAGALFKALGRRFLGAPVEFFIGPKYPPLVLEMAATPKEPT</sequence>
<dbReference type="Proteomes" id="UP000241421">
    <property type="component" value="Unassembled WGS sequence"/>
</dbReference>
<feature type="non-terminal residue" evidence="2">
    <location>
        <position position="1"/>
    </location>
</feature>
<evidence type="ECO:0000313" key="3">
    <source>
        <dbReference type="Proteomes" id="UP000241421"/>
    </source>
</evidence>
<proteinExistence type="predicted"/>
<feature type="transmembrane region" description="Helical" evidence="1">
    <location>
        <begin position="6"/>
        <end position="38"/>
    </location>
</feature>
<dbReference type="Pfam" id="PF10136">
    <property type="entry name" value="SpecificRecomb"/>
    <property type="match status" value="1"/>
</dbReference>
<keyword evidence="1" id="KW-0472">Membrane</keyword>
<protein>
    <submittedName>
        <fullName evidence="2">Recombinase</fullName>
    </submittedName>
</protein>
<accession>A0A2U2I7Q8</accession>
<keyword evidence="3" id="KW-1185">Reference proteome</keyword>
<dbReference type="InterPro" id="IPR011385">
    <property type="entry name" value="Site-sp_rcmbase"/>
</dbReference>
<evidence type="ECO:0000256" key="1">
    <source>
        <dbReference type="SAM" id="Phobius"/>
    </source>
</evidence>
<comment type="caution">
    <text evidence="2">The sequence shown here is derived from an EMBL/GenBank/DDBJ whole genome shotgun (WGS) entry which is preliminary data.</text>
</comment>
<name>A0A2U2I7Q8_9BURK</name>